<dbReference type="Proteomes" id="UP000515165">
    <property type="component" value="Chromosome 10"/>
</dbReference>
<dbReference type="CDD" id="cd00072">
    <property type="entry name" value="GYF"/>
    <property type="match status" value="1"/>
</dbReference>
<dbReference type="Gene3D" id="3.30.1490.40">
    <property type="match status" value="1"/>
</dbReference>
<feature type="region of interest" description="Disordered" evidence="14">
    <location>
        <begin position="87"/>
        <end position="135"/>
    </location>
</feature>
<evidence type="ECO:0000256" key="13">
    <source>
        <dbReference type="ARBA" id="ARBA00070924"/>
    </source>
</evidence>
<dbReference type="GO" id="GO:0005737">
    <property type="term" value="C:cytoplasm"/>
    <property type="evidence" value="ECO:0007669"/>
    <property type="project" value="UniProtKB-SubCell"/>
</dbReference>
<dbReference type="Pfam" id="PF02213">
    <property type="entry name" value="GYF"/>
    <property type="match status" value="1"/>
</dbReference>
<keyword evidence="4" id="KW-1017">Isopeptide bond</keyword>
<dbReference type="SUPFAM" id="SSF55277">
    <property type="entry name" value="GYF domain"/>
    <property type="match status" value="1"/>
</dbReference>
<evidence type="ECO:0000256" key="6">
    <source>
        <dbReference type="ARBA" id="ARBA00022664"/>
    </source>
</evidence>
<dbReference type="PANTHER" id="PTHR13138:SF3">
    <property type="entry name" value="CD2 ANTIGEN CYTOPLASMIC TAIL-BINDING PROTEIN 2"/>
    <property type="match status" value="1"/>
</dbReference>
<dbReference type="FunFam" id="3.30.1490.40:FF:000002">
    <property type="entry name" value="CD2 antigen cytoplasmic tail-binding protein 2"/>
    <property type="match status" value="1"/>
</dbReference>
<dbReference type="OrthoDB" id="331341at2759"/>
<feature type="compositionally biased region" description="Gly residues" evidence="14">
    <location>
        <begin position="254"/>
        <end position="266"/>
    </location>
</feature>
<feature type="region of interest" description="Disordered" evidence="14">
    <location>
        <begin position="204"/>
        <end position="224"/>
    </location>
</feature>
<dbReference type="InterPro" id="IPR003169">
    <property type="entry name" value="GYF"/>
</dbReference>
<evidence type="ECO:0000256" key="8">
    <source>
        <dbReference type="ARBA" id="ARBA00022990"/>
    </source>
</evidence>
<proteinExistence type="predicted"/>
<accession>A0A6J2EGM9</accession>
<evidence type="ECO:0000256" key="4">
    <source>
        <dbReference type="ARBA" id="ARBA00022499"/>
    </source>
</evidence>
<evidence type="ECO:0000256" key="2">
    <source>
        <dbReference type="ARBA" id="ARBA00004496"/>
    </source>
</evidence>
<organism evidence="16 17">
    <name type="scientific">Zalophus californianus</name>
    <name type="common">California sealion</name>
    <dbReference type="NCBI Taxonomy" id="9704"/>
    <lineage>
        <taxon>Eukaryota</taxon>
        <taxon>Metazoa</taxon>
        <taxon>Chordata</taxon>
        <taxon>Craniata</taxon>
        <taxon>Vertebrata</taxon>
        <taxon>Euteleostomi</taxon>
        <taxon>Mammalia</taxon>
        <taxon>Eutheria</taxon>
        <taxon>Laurasiatheria</taxon>
        <taxon>Carnivora</taxon>
        <taxon>Caniformia</taxon>
        <taxon>Pinnipedia</taxon>
        <taxon>Otariidae</taxon>
        <taxon>Zalophus</taxon>
    </lineage>
</organism>
<comment type="subcellular location">
    <subcellularLocation>
        <location evidence="2">Cytoplasm</location>
    </subcellularLocation>
    <subcellularLocation>
        <location evidence="1">Nucleus</location>
    </subcellularLocation>
</comment>
<protein>
    <recommendedName>
        <fullName evidence="13">CD2 antigen cytoplasmic tail-binding protein 2</fullName>
    </recommendedName>
</protein>
<dbReference type="KEGG" id="zca:113931952"/>
<keyword evidence="5" id="KW-0597">Phosphoprotein</keyword>
<dbReference type="PANTHER" id="PTHR13138">
    <property type="entry name" value="PROTEIN LIN1"/>
    <property type="match status" value="1"/>
</dbReference>
<evidence type="ECO:0000259" key="15">
    <source>
        <dbReference type="PROSITE" id="PS50829"/>
    </source>
</evidence>
<dbReference type="RefSeq" id="XP_027466037.1">
    <property type="nucleotide sequence ID" value="XM_027610236.2"/>
</dbReference>
<gene>
    <name evidence="17" type="primary">CD2BP2</name>
</gene>
<evidence type="ECO:0000256" key="9">
    <source>
        <dbReference type="ARBA" id="ARBA00023187"/>
    </source>
</evidence>
<dbReference type="GO" id="GO:0005682">
    <property type="term" value="C:U5 snRNP"/>
    <property type="evidence" value="ECO:0007669"/>
    <property type="project" value="InterPro"/>
</dbReference>
<dbReference type="GO" id="GO:0008380">
    <property type="term" value="P:RNA splicing"/>
    <property type="evidence" value="ECO:0007669"/>
    <property type="project" value="UniProtKB-KW"/>
</dbReference>
<reference evidence="17" key="1">
    <citation type="submission" date="2025-08" db="UniProtKB">
        <authorList>
            <consortium name="RefSeq"/>
        </authorList>
    </citation>
    <scope>IDENTIFICATION</scope>
    <source>
        <tissue evidence="17">Blood</tissue>
    </source>
</reference>
<evidence type="ECO:0000256" key="10">
    <source>
        <dbReference type="ARBA" id="ARBA00023242"/>
    </source>
</evidence>
<evidence type="ECO:0000256" key="12">
    <source>
        <dbReference type="ARBA" id="ARBA00064937"/>
    </source>
</evidence>
<sequence>MGGACGGSLSPFVKGGGCPWETSPRVRLSGLSPATLLDQTKSRGPPGCQLPFRPLILCSLSSQAGSTWGRPLCAVMPKRKVTFQGVGDEADEDEISVPKKKLVDPVTGAGGPGSRFKGKHSLDSDEEDDDEEGSSKYDILASEDVEGQEAATLPSEGGVRITPFNLQEEMEEGHFDADGNYFLNRDAQIRDSWLDNIDWVKIRERPPDQHPPSDSEGEDSLGQTPMSAQALLEGLLELLLPRETVAGALRRLGARGGGGGKGGSKGAGRPSSPQRLDRLSGLADQMVARGNLGVYQETRERLAMRLKGLGSRTQGPPEPTPPPTLDMFAEEVAEGELQTPTPTQKGEAELPGDGLVDVMWEYKWENTGDAELYGPFTSAQMQTWVNEGYFADGVYCRKLDPPGGQFYNSKRIDFDLYT</sequence>
<dbReference type="SMART" id="SM00444">
    <property type="entry name" value="GYF"/>
    <property type="match status" value="1"/>
</dbReference>
<name>A0A6J2EGM9_ZALCA</name>
<evidence type="ECO:0000256" key="11">
    <source>
        <dbReference type="ARBA" id="ARBA00056564"/>
    </source>
</evidence>
<evidence type="ECO:0000313" key="16">
    <source>
        <dbReference type="Proteomes" id="UP000515165"/>
    </source>
</evidence>
<dbReference type="GO" id="GO:0006397">
    <property type="term" value="P:mRNA processing"/>
    <property type="evidence" value="ECO:0007669"/>
    <property type="project" value="UniProtKB-KW"/>
</dbReference>
<dbReference type="AlphaFoldDB" id="A0A6J2EGM9"/>
<evidence type="ECO:0000256" key="5">
    <source>
        <dbReference type="ARBA" id="ARBA00022553"/>
    </source>
</evidence>
<keyword evidence="6" id="KW-0507">mRNA processing</keyword>
<dbReference type="InterPro" id="IPR039905">
    <property type="entry name" value="CD2BP2/Lin1"/>
</dbReference>
<keyword evidence="3" id="KW-0963">Cytoplasm</keyword>
<keyword evidence="8" id="KW-0007">Acetylation</keyword>
<feature type="compositionally biased region" description="Basic and acidic residues" evidence="14">
    <location>
        <begin position="204"/>
        <end position="213"/>
    </location>
</feature>
<evidence type="ECO:0000256" key="1">
    <source>
        <dbReference type="ARBA" id="ARBA00004123"/>
    </source>
</evidence>
<feature type="region of interest" description="Disordered" evidence="14">
    <location>
        <begin position="252"/>
        <end position="276"/>
    </location>
</feature>
<feature type="domain" description="GYF" evidence="15">
    <location>
        <begin position="357"/>
        <end position="415"/>
    </location>
</feature>
<evidence type="ECO:0000256" key="14">
    <source>
        <dbReference type="SAM" id="MobiDB-lite"/>
    </source>
</evidence>
<comment type="subunit">
    <text evidence="12">Component of the U5 snRNP complex composed of the U5 snRNA and at least PRPF6, PRPF8, SNRNP200, EFTUD2, SNRNP40, DDX23, TXNL4A and CD2BP2. Interacts directly with TXNL4A and PRPF6. Interacts (via GYF domain) with CD2 (via Pro-rich sequence in the cytoplasmic domain). Interacts with PQBP1.</text>
</comment>
<keyword evidence="9" id="KW-0508">mRNA splicing</keyword>
<dbReference type="PROSITE" id="PS50829">
    <property type="entry name" value="GYF"/>
    <property type="match status" value="1"/>
</dbReference>
<comment type="function">
    <text evidence="11">Involved in pre-mRNA splicing as component of the U5 snRNP complex that is involved in spliceosome assembly.</text>
</comment>
<evidence type="ECO:0000256" key="3">
    <source>
        <dbReference type="ARBA" id="ARBA00022490"/>
    </source>
</evidence>
<dbReference type="CTD" id="10421"/>
<dbReference type="InterPro" id="IPR035445">
    <property type="entry name" value="GYF-like_dom_sf"/>
</dbReference>
<keyword evidence="16" id="KW-1185">Reference proteome</keyword>
<keyword evidence="10" id="KW-0539">Nucleus</keyword>
<evidence type="ECO:0000313" key="17">
    <source>
        <dbReference type="RefSeq" id="XP_027466037.1"/>
    </source>
</evidence>
<dbReference type="GeneID" id="113931952"/>
<evidence type="ECO:0000256" key="7">
    <source>
        <dbReference type="ARBA" id="ARBA00022843"/>
    </source>
</evidence>
<keyword evidence="7" id="KW-0832">Ubl conjugation</keyword>